<dbReference type="HOGENOM" id="CLU_3242411_0_0_1"/>
<keyword evidence="2" id="KW-1185">Reference proteome</keyword>
<name>A7E421_SCLS1</name>
<reference evidence="2" key="1">
    <citation type="journal article" date="2011" name="PLoS Genet.">
        <title>Genomic analysis of the necrotrophic fungal pathogens Sclerotinia sclerotiorum and Botrytis cinerea.</title>
        <authorList>
            <person name="Amselem J."/>
            <person name="Cuomo C.A."/>
            <person name="van Kan J.A."/>
            <person name="Viaud M."/>
            <person name="Benito E.P."/>
            <person name="Couloux A."/>
            <person name="Coutinho P.M."/>
            <person name="de Vries R.P."/>
            <person name="Dyer P.S."/>
            <person name="Fillinger S."/>
            <person name="Fournier E."/>
            <person name="Gout L."/>
            <person name="Hahn M."/>
            <person name="Kohn L."/>
            <person name="Lapalu N."/>
            <person name="Plummer K.M."/>
            <person name="Pradier J.M."/>
            <person name="Quevillon E."/>
            <person name="Sharon A."/>
            <person name="Simon A."/>
            <person name="ten Have A."/>
            <person name="Tudzynski B."/>
            <person name="Tudzynski P."/>
            <person name="Wincker P."/>
            <person name="Andrew M."/>
            <person name="Anthouard V."/>
            <person name="Beever R.E."/>
            <person name="Beffa R."/>
            <person name="Benoit I."/>
            <person name="Bouzid O."/>
            <person name="Brault B."/>
            <person name="Chen Z."/>
            <person name="Choquer M."/>
            <person name="Collemare J."/>
            <person name="Cotton P."/>
            <person name="Danchin E.G."/>
            <person name="Da Silva C."/>
            <person name="Gautier A."/>
            <person name="Giraud C."/>
            <person name="Giraud T."/>
            <person name="Gonzalez C."/>
            <person name="Grossetete S."/>
            <person name="Guldener U."/>
            <person name="Henrissat B."/>
            <person name="Howlett B.J."/>
            <person name="Kodira C."/>
            <person name="Kretschmer M."/>
            <person name="Lappartient A."/>
            <person name="Leroch M."/>
            <person name="Levis C."/>
            <person name="Mauceli E."/>
            <person name="Neuveglise C."/>
            <person name="Oeser B."/>
            <person name="Pearson M."/>
            <person name="Poulain J."/>
            <person name="Poussereau N."/>
            <person name="Quesneville H."/>
            <person name="Rascle C."/>
            <person name="Schumacher J."/>
            <person name="Segurens B."/>
            <person name="Sexton A."/>
            <person name="Silva E."/>
            <person name="Sirven C."/>
            <person name="Soanes D.M."/>
            <person name="Talbot N.J."/>
            <person name="Templeton M."/>
            <person name="Yandava C."/>
            <person name="Yarden O."/>
            <person name="Zeng Q."/>
            <person name="Rollins J.A."/>
            <person name="Lebrun M.H."/>
            <person name="Dickman M."/>
        </authorList>
    </citation>
    <scope>NUCLEOTIDE SEQUENCE [LARGE SCALE GENOMIC DNA]</scope>
    <source>
        <strain evidence="2">ATCC 18683 / 1980 / Ss-1</strain>
    </source>
</reference>
<sequence>MVTRSGGMPFVSGRSIKDKPLRGVREGMIPRTGLSTFFSMVST</sequence>
<protein>
    <submittedName>
        <fullName evidence="1">Uncharacterized protein</fullName>
    </submittedName>
</protein>
<evidence type="ECO:0000313" key="2">
    <source>
        <dbReference type="Proteomes" id="UP000001312"/>
    </source>
</evidence>
<dbReference type="GeneID" id="5494468"/>
<dbReference type="InParanoid" id="A7E421"/>
<evidence type="ECO:0000313" key="1">
    <source>
        <dbReference type="EMBL" id="EDN90643.1"/>
    </source>
</evidence>
<proteinExistence type="predicted"/>
<dbReference type="RefSeq" id="XP_001597957.1">
    <property type="nucleotide sequence ID" value="XM_001597907.1"/>
</dbReference>
<dbReference type="EMBL" id="CH476621">
    <property type="protein sequence ID" value="EDN90643.1"/>
    <property type="molecule type" value="Genomic_DNA"/>
</dbReference>
<organism evidence="1 2">
    <name type="scientific">Sclerotinia sclerotiorum (strain ATCC 18683 / 1980 / Ss-1)</name>
    <name type="common">White mold</name>
    <name type="synonym">Whetzelinia sclerotiorum</name>
    <dbReference type="NCBI Taxonomy" id="665079"/>
    <lineage>
        <taxon>Eukaryota</taxon>
        <taxon>Fungi</taxon>
        <taxon>Dikarya</taxon>
        <taxon>Ascomycota</taxon>
        <taxon>Pezizomycotina</taxon>
        <taxon>Leotiomycetes</taxon>
        <taxon>Helotiales</taxon>
        <taxon>Sclerotiniaceae</taxon>
        <taxon>Sclerotinia</taxon>
    </lineage>
</organism>
<dbReference type="Proteomes" id="UP000001312">
    <property type="component" value="Unassembled WGS sequence"/>
</dbReference>
<accession>A7E421</accession>
<dbReference type="KEGG" id="ssl:SS1G_00043"/>
<gene>
    <name evidence="1" type="ORF">SS1G_00043</name>
</gene>
<dbReference type="AlphaFoldDB" id="A7E421"/>